<protein>
    <submittedName>
        <fullName evidence="1">Uncharacterized protein</fullName>
    </submittedName>
</protein>
<dbReference type="RefSeq" id="WP_341877586.1">
    <property type="nucleotide sequence ID" value="NZ_CP121687.1"/>
</dbReference>
<sequence length="75" mass="8501">MAYNTKSIIKDVNGKPVPQYFNQEQDKYEVIKSKNGMLRVIMVDSQGNEIQTQDLIDQITAKIDELIKAINGGEE</sequence>
<evidence type="ECO:0000313" key="2">
    <source>
        <dbReference type="Proteomes" id="UP001486565"/>
    </source>
</evidence>
<reference evidence="1 2" key="1">
    <citation type="submission" date="2023-03" db="EMBL/GenBank/DDBJ databases">
        <title>Novel Species.</title>
        <authorList>
            <person name="Ma S."/>
        </authorList>
    </citation>
    <scope>NUCLEOTIDE SEQUENCE [LARGE SCALE GENOMIC DNA]</scope>
    <source>
        <strain evidence="1 2">LIND6LT2</strain>
    </source>
</reference>
<dbReference type="Proteomes" id="UP001486565">
    <property type="component" value="Chromosome"/>
</dbReference>
<keyword evidence="2" id="KW-1185">Reference proteome</keyword>
<proteinExistence type="predicted"/>
<organism evidence="1 2">
    <name type="scientific">Defluviitalea saccharophila</name>
    <dbReference type="NCBI Taxonomy" id="879970"/>
    <lineage>
        <taxon>Bacteria</taxon>
        <taxon>Bacillati</taxon>
        <taxon>Bacillota</taxon>
        <taxon>Clostridia</taxon>
        <taxon>Lachnospirales</taxon>
        <taxon>Defluviitaleaceae</taxon>
        <taxon>Defluviitalea</taxon>
    </lineage>
</organism>
<name>A0ABZ2Y837_9FIRM</name>
<evidence type="ECO:0000313" key="1">
    <source>
        <dbReference type="EMBL" id="WZL70624.1"/>
    </source>
</evidence>
<gene>
    <name evidence="1" type="ORF">QBE51_03595</name>
</gene>
<accession>A0ABZ2Y837</accession>
<dbReference type="EMBL" id="CP121687">
    <property type="protein sequence ID" value="WZL70624.1"/>
    <property type="molecule type" value="Genomic_DNA"/>
</dbReference>